<feature type="region of interest" description="Disordered" evidence="1">
    <location>
        <begin position="338"/>
        <end position="373"/>
    </location>
</feature>
<evidence type="ECO:0000313" key="2">
    <source>
        <dbReference type="EMBL" id="RIB13408.1"/>
    </source>
</evidence>
<keyword evidence="3" id="KW-1185">Reference proteome</keyword>
<sequence>MNLKKKNPITKDFLILLAELQKRCTGNLENIKFHSNGKAEISCNFTNPNQMTLRNKQIQSFNEHINISIDSNVSVIIKHNNSQHIDNTKIEFLSSSTSTNLQLQRQQQMPLIFKKAINTFGKEELERLKNFESVGEPSSLIIQFKKRINNEEFKQIEKSKKSKVEKDVEKWQRIADMLYALGAEITESTNYLVENLALAKLKHFINLIQAYSVLKELVVQDPPKGNKMKLIKYKKINNIPLGENSTPKSKRGWILAKMQHYFKIDARAERRTWTALCLVNQLLSERLVTLESLVTTKASPNFFKTINLSYYPTFYRRVKGDENAIFKIDLDNSELNDLENENNKSINNNDKSENDESEANEDENYEDEYKDNNSSLKQCPFCKISLSYPLPHRIESNIQELTVVSHFDSPNIISQYEFCRLHDAESRIVLDGQQKNYPLIINFDDLPNRTRDLFPELLDIVDRKTETQDRQIGLDEAKKVMANSAEFGIYIHDIELED</sequence>
<dbReference type="EMBL" id="QKWP01000926">
    <property type="protein sequence ID" value="RIB13408.1"/>
    <property type="molecule type" value="Genomic_DNA"/>
</dbReference>
<evidence type="ECO:0000313" key="3">
    <source>
        <dbReference type="Proteomes" id="UP000266673"/>
    </source>
</evidence>
<gene>
    <name evidence="2" type="ORF">C2G38_2197944</name>
</gene>
<dbReference type="AlphaFoldDB" id="A0A397UVL4"/>
<reference evidence="2 3" key="1">
    <citation type="submission" date="2018-06" db="EMBL/GenBank/DDBJ databases">
        <title>Comparative genomics reveals the genomic features of Rhizophagus irregularis, R. cerebriforme, R. diaphanum and Gigaspora rosea, and their symbiotic lifestyle signature.</title>
        <authorList>
            <person name="Morin E."/>
            <person name="San Clemente H."/>
            <person name="Chen E.C.H."/>
            <person name="De La Providencia I."/>
            <person name="Hainaut M."/>
            <person name="Kuo A."/>
            <person name="Kohler A."/>
            <person name="Murat C."/>
            <person name="Tang N."/>
            <person name="Roy S."/>
            <person name="Loubradou J."/>
            <person name="Henrissat B."/>
            <person name="Grigoriev I.V."/>
            <person name="Corradi N."/>
            <person name="Roux C."/>
            <person name="Martin F.M."/>
        </authorList>
    </citation>
    <scope>NUCLEOTIDE SEQUENCE [LARGE SCALE GENOMIC DNA]</scope>
    <source>
        <strain evidence="2 3">DAOM 194757</strain>
    </source>
</reference>
<dbReference type="OrthoDB" id="2487623at2759"/>
<accession>A0A397UVL4</accession>
<comment type="caution">
    <text evidence="2">The sequence shown here is derived from an EMBL/GenBank/DDBJ whole genome shotgun (WGS) entry which is preliminary data.</text>
</comment>
<organism evidence="2 3">
    <name type="scientific">Gigaspora rosea</name>
    <dbReference type="NCBI Taxonomy" id="44941"/>
    <lineage>
        <taxon>Eukaryota</taxon>
        <taxon>Fungi</taxon>
        <taxon>Fungi incertae sedis</taxon>
        <taxon>Mucoromycota</taxon>
        <taxon>Glomeromycotina</taxon>
        <taxon>Glomeromycetes</taxon>
        <taxon>Diversisporales</taxon>
        <taxon>Gigasporaceae</taxon>
        <taxon>Gigaspora</taxon>
    </lineage>
</organism>
<evidence type="ECO:0000256" key="1">
    <source>
        <dbReference type="SAM" id="MobiDB-lite"/>
    </source>
</evidence>
<feature type="compositionally biased region" description="Acidic residues" evidence="1">
    <location>
        <begin position="353"/>
        <end position="369"/>
    </location>
</feature>
<dbReference type="STRING" id="44941.A0A397UVL4"/>
<proteinExistence type="predicted"/>
<name>A0A397UVL4_9GLOM</name>
<dbReference type="Proteomes" id="UP000266673">
    <property type="component" value="Unassembled WGS sequence"/>
</dbReference>
<protein>
    <submittedName>
        <fullName evidence="2">Uncharacterized protein</fullName>
    </submittedName>
</protein>